<dbReference type="EMBL" id="FNHE01000005">
    <property type="protein sequence ID" value="SDM40491.1"/>
    <property type="molecule type" value="Genomic_DNA"/>
</dbReference>
<evidence type="ECO:0000256" key="1">
    <source>
        <dbReference type="ARBA" id="ARBA00004651"/>
    </source>
</evidence>
<proteinExistence type="predicted"/>
<comment type="subcellular location">
    <subcellularLocation>
        <location evidence="1">Cell membrane</location>
        <topology evidence="1">Multi-pass membrane protein</topology>
    </subcellularLocation>
</comment>
<evidence type="ECO:0000313" key="8">
    <source>
        <dbReference type="Proteomes" id="UP000198680"/>
    </source>
</evidence>
<dbReference type="InterPro" id="IPR036259">
    <property type="entry name" value="MFS_trans_sf"/>
</dbReference>
<dbReference type="PANTHER" id="PTHR23527">
    <property type="entry name" value="BLL3282 PROTEIN"/>
    <property type="match status" value="1"/>
</dbReference>
<dbReference type="OrthoDB" id="5176013at2"/>
<feature type="transmembrane region" description="Helical" evidence="5">
    <location>
        <begin position="241"/>
        <end position="264"/>
    </location>
</feature>
<keyword evidence="8" id="KW-1185">Reference proteome</keyword>
<dbReference type="Proteomes" id="UP000198680">
    <property type="component" value="Unassembled WGS sequence"/>
</dbReference>
<keyword evidence="4 5" id="KW-0472">Membrane</keyword>
<organism evidence="7 8">
    <name type="scientific">Geodermatophilus siccatus</name>
    <dbReference type="NCBI Taxonomy" id="1137991"/>
    <lineage>
        <taxon>Bacteria</taxon>
        <taxon>Bacillati</taxon>
        <taxon>Actinomycetota</taxon>
        <taxon>Actinomycetes</taxon>
        <taxon>Geodermatophilales</taxon>
        <taxon>Geodermatophilaceae</taxon>
        <taxon>Geodermatophilus</taxon>
    </lineage>
</organism>
<dbReference type="RefSeq" id="WP_091218260.1">
    <property type="nucleotide sequence ID" value="NZ_FNHE01000005.1"/>
</dbReference>
<feature type="transmembrane region" description="Helical" evidence="5">
    <location>
        <begin position="337"/>
        <end position="358"/>
    </location>
</feature>
<dbReference type="STRING" id="1137991.SAMN05660642_02422"/>
<feature type="transmembrane region" description="Helical" evidence="5">
    <location>
        <begin position="300"/>
        <end position="325"/>
    </location>
</feature>
<evidence type="ECO:0000313" key="7">
    <source>
        <dbReference type="EMBL" id="SDM40491.1"/>
    </source>
</evidence>
<feature type="transmembrane region" description="Helical" evidence="5">
    <location>
        <begin position="49"/>
        <end position="68"/>
    </location>
</feature>
<feature type="transmembrane region" description="Helical" evidence="5">
    <location>
        <begin position="80"/>
        <end position="99"/>
    </location>
</feature>
<evidence type="ECO:0000259" key="6">
    <source>
        <dbReference type="PROSITE" id="PS50850"/>
    </source>
</evidence>
<reference evidence="8" key="1">
    <citation type="submission" date="2016-10" db="EMBL/GenBank/DDBJ databases">
        <authorList>
            <person name="Varghese N."/>
            <person name="Submissions S."/>
        </authorList>
    </citation>
    <scope>NUCLEOTIDE SEQUENCE [LARGE SCALE GENOMIC DNA]</scope>
    <source>
        <strain evidence="8">DSM 45419</strain>
    </source>
</reference>
<feature type="transmembrane region" description="Helical" evidence="5">
    <location>
        <begin position="276"/>
        <end position="294"/>
    </location>
</feature>
<dbReference type="SUPFAM" id="SSF103473">
    <property type="entry name" value="MFS general substrate transporter"/>
    <property type="match status" value="1"/>
</dbReference>
<dbReference type="InterPro" id="IPR052952">
    <property type="entry name" value="MFS-Transporter"/>
</dbReference>
<dbReference type="Pfam" id="PF07690">
    <property type="entry name" value="MFS_1"/>
    <property type="match status" value="2"/>
</dbReference>
<dbReference type="PANTHER" id="PTHR23527:SF1">
    <property type="entry name" value="BLL3282 PROTEIN"/>
    <property type="match status" value="1"/>
</dbReference>
<evidence type="ECO:0000256" key="3">
    <source>
        <dbReference type="ARBA" id="ARBA00022989"/>
    </source>
</evidence>
<dbReference type="GO" id="GO:0022857">
    <property type="term" value="F:transmembrane transporter activity"/>
    <property type="evidence" value="ECO:0007669"/>
    <property type="project" value="InterPro"/>
</dbReference>
<feature type="domain" description="Major facilitator superfamily (MFS) profile" evidence="6">
    <location>
        <begin position="14"/>
        <end position="389"/>
    </location>
</feature>
<gene>
    <name evidence="7" type="ORF">SAMN05660642_02422</name>
</gene>
<accession>A0A1G9SYG3</accession>
<evidence type="ECO:0000256" key="5">
    <source>
        <dbReference type="SAM" id="Phobius"/>
    </source>
</evidence>
<name>A0A1G9SYG3_9ACTN</name>
<dbReference type="GO" id="GO:0005886">
    <property type="term" value="C:plasma membrane"/>
    <property type="evidence" value="ECO:0007669"/>
    <property type="project" value="UniProtKB-SubCell"/>
</dbReference>
<feature type="transmembrane region" description="Helical" evidence="5">
    <location>
        <begin position="364"/>
        <end position="383"/>
    </location>
</feature>
<protein>
    <submittedName>
        <fullName evidence="7">Predicted arabinose efflux permease, MFS family</fullName>
    </submittedName>
</protein>
<evidence type="ECO:0000256" key="4">
    <source>
        <dbReference type="ARBA" id="ARBA00023136"/>
    </source>
</evidence>
<evidence type="ECO:0000256" key="2">
    <source>
        <dbReference type="ARBA" id="ARBA00022692"/>
    </source>
</evidence>
<dbReference type="InterPro" id="IPR020846">
    <property type="entry name" value="MFS_dom"/>
</dbReference>
<sequence>MSSGRGRPAGPARAATAAVTVTTAGVLPAYLVGVLWVQVRADLDVGPSLLGVLVAAFFATSAVSALSAGTLVRTLGTVRVVRLSGLTAALTMLVVALAARDPAVLVVALVVAGWGNGIGQPASNDLIARSVSAGRQGLAYGLKQAAIPLSTLLAGVAVPLVAIPLGWRTAFGLGAVLALLVVLSVPGPRRLGSAGSSSPPSEAAGPFRRAPLYVLAAGLALGAGTGNALGSFAVSTAVAGGIAPATAGVLAAVASGVGALARVLVGWLADRVRTRWLLVVAAQMSVGGLSYALLGTGVEALIAVGAVVGYCTGWAWAGLSTYAVTRMHHGMAAQATSITQGGMGLGAAAGPLAFGGLLSVSSYAVAWTATAALAVVAGLVVVLGRHLLLRERPALVAAHRQRRAAARA</sequence>
<dbReference type="PROSITE" id="PS50850">
    <property type="entry name" value="MFS"/>
    <property type="match status" value="1"/>
</dbReference>
<dbReference type="AlphaFoldDB" id="A0A1G9SYG3"/>
<feature type="transmembrane region" description="Helical" evidence="5">
    <location>
        <begin position="12"/>
        <end position="37"/>
    </location>
</feature>
<feature type="transmembrane region" description="Helical" evidence="5">
    <location>
        <begin position="212"/>
        <end position="235"/>
    </location>
</feature>
<dbReference type="InterPro" id="IPR011701">
    <property type="entry name" value="MFS"/>
</dbReference>
<feature type="transmembrane region" description="Helical" evidence="5">
    <location>
        <begin position="145"/>
        <end position="165"/>
    </location>
</feature>
<dbReference type="Gene3D" id="1.20.1250.20">
    <property type="entry name" value="MFS general substrate transporter like domains"/>
    <property type="match status" value="2"/>
</dbReference>
<keyword evidence="2 5" id="KW-0812">Transmembrane</keyword>
<keyword evidence="3 5" id="KW-1133">Transmembrane helix</keyword>